<reference evidence="1" key="3">
    <citation type="submission" date="2017-10" db="EMBL/GenBank/DDBJ databases">
        <authorList>
            <person name="Vrbovska V."/>
            <person name="Kovarovic V."/>
            <person name="Indrakova A."/>
        </authorList>
    </citation>
    <scope>NUCLEOTIDE SEQUENCE</scope>
    <source>
        <strain evidence="1">CCM 8730</strain>
    </source>
</reference>
<dbReference type="EMBL" id="CP093217">
    <property type="protein sequence ID" value="UQW81646.1"/>
    <property type="molecule type" value="Genomic_DNA"/>
</dbReference>
<gene>
    <name evidence="1" type="ORF">BTJ66_11840</name>
    <name evidence="2" type="ORF">MNY58_00595</name>
</gene>
<dbReference type="OrthoDB" id="5124454at2"/>
<dbReference type="Proteomes" id="UP000223828">
    <property type="component" value="Unassembled WGS sequence"/>
</dbReference>
<evidence type="ECO:0000313" key="3">
    <source>
        <dbReference type="Proteomes" id="UP000223828"/>
    </source>
</evidence>
<evidence type="ECO:0000313" key="1">
    <source>
        <dbReference type="EMBL" id="PHK48724.1"/>
    </source>
</evidence>
<proteinExistence type="predicted"/>
<reference evidence="1" key="1">
    <citation type="journal article" date="2017" name="Appl. Environ. Microbiol.">
        <title>Staphylococcus edaphicus sp. nov., isolated in Antarctica, harbours mecC gene and genomic islands with suspected role in adaptation to extreme environment.</title>
        <authorList>
            <person name="Pantucek R."/>
            <person name="Sedlacek I."/>
            <person name="Indrakova A."/>
            <person name="Vrbovska V."/>
            <person name="Maslanova I."/>
            <person name="Kovarovic V."/>
            <person name="Svec P."/>
            <person name="Kralova S."/>
            <person name="Kristofova L."/>
            <person name="Keklakova J."/>
            <person name="Petras P."/>
            <person name="Doskar J."/>
        </authorList>
    </citation>
    <scope>NUCLEOTIDE SEQUENCE</scope>
    <source>
        <strain evidence="1">CCM 8730</strain>
    </source>
</reference>
<dbReference type="Proteomes" id="UP001056588">
    <property type="component" value="Chromosome"/>
</dbReference>
<keyword evidence="4" id="KW-1185">Reference proteome</keyword>
<dbReference type="EMBL" id="MRZN01000025">
    <property type="protein sequence ID" value="PHK48724.1"/>
    <property type="molecule type" value="Genomic_DNA"/>
</dbReference>
<sequence length="104" mass="12105">MITLGSIVYLNEGSQKLMILNRGPVVDIDNQQYIFDYSACIYPLGLVEDQVFYFNEENIDRVIFEGYSDVDETRFQELYTDMLKNLDTSIQRGIVTENKKFGLE</sequence>
<protein>
    <submittedName>
        <fullName evidence="2">DUF4176 domain-containing protein</fullName>
    </submittedName>
    <submittedName>
        <fullName evidence="1">Type II secretion protein</fullName>
    </submittedName>
</protein>
<reference evidence="2" key="4">
    <citation type="submission" date="2022-03" db="EMBL/GenBank/DDBJ databases">
        <title>Complete Genome Sequence of Staphylococcus edaphicus strain CCM 8731.</title>
        <authorList>
            <person name="Rimmer C.O."/>
            <person name="Thomas J.C."/>
        </authorList>
    </citation>
    <scope>NUCLEOTIDE SEQUENCE</scope>
    <source>
        <strain evidence="2">CCM 8731</strain>
    </source>
</reference>
<evidence type="ECO:0000313" key="4">
    <source>
        <dbReference type="Proteomes" id="UP001056588"/>
    </source>
</evidence>
<evidence type="ECO:0000313" key="2">
    <source>
        <dbReference type="EMBL" id="UQW81646.1"/>
    </source>
</evidence>
<reference evidence="3" key="2">
    <citation type="submission" date="2017-10" db="EMBL/GenBank/DDBJ databases">
        <title>Staphylococcus edaphicus sp. nov., isolated in Antarctica, harbouring mecC gene and genomic islands essential in adaptation to extreme environment.</title>
        <authorList>
            <person name="Pantucek R."/>
            <person name="Sedlacek I."/>
            <person name="Indrakova A."/>
            <person name="Vrbovska V."/>
            <person name="Maslanova I."/>
            <person name="Kovarovic V."/>
            <person name="Svec P."/>
            <person name="Kralova S."/>
            <person name="Kristofova L."/>
            <person name="Keklakova J."/>
            <person name="Petras P."/>
            <person name="Doskar J."/>
        </authorList>
    </citation>
    <scope>NUCLEOTIDE SEQUENCE [LARGE SCALE GENOMIC DNA]</scope>
    <source>
        <strain evidence="3">CCM 5085</strain>
    </source>
</reference>
<name>A0A2C6WLQ3_9STAP</name>
<accession>A0A2C6WLQ3</accession>
<dbReference type="InterPro" id="IPR025233">
    <property type="entry name" value="DUF4176"/>
</dbReference>
<dbReference type="AlphaFoldDB" id="A0A2C6WLQ3"/>
<dbReference type="Pfam" id="PF13780">
    <property type="entry name" value="DUF4176"/>
    <property type="match status" value="1"/>
</dbReference>
<organism evidence="1 3">
    <name type="scientific">Staphylococcus edaphicus</name>
    <dbReference type="NCBI Taxonomy" id="1955013"/>
    <lineage>
        <taxon>Bacteria</taxon>
        <taxon>Bacillati</taxon>
        <taxon>Bacillota</taxon>
        <taxon>Bacilli</taxon>
        <taxon>Bacillales</taxon>
        <taxon>Staphylococcaceae</taxon>
        <taxon>Staphylococcus</taxon>
    </lineage>
</organism>
<dbReference type="RefSeq" id="WP_099091153.1">
    <property type="nucleotide sequence ID" value="NZ_CP093217.1"/>
</dbReference>